<comment type="similarity">
    <text evidence="1">Belongs to the methylmalonyl-CoA epimerase family.</text>
</comment>
<dbReference type="AlphaFoldDB" id="A0A841PX30"/>
<sequence length="144" mass="15940">MNDPPKKIDHIGIAVRSIEERLPYYEQVLGLPFLGIESIPSQRIKVAFLSAGNVNLELLEATDHHSTVARFIAKKGEGIHHIAFQVNHIQARIRELKKQSVHPGSLINGAHGQTVTFLNPKVSGGVLIELCEQTTLPNENGRNR</sequence>
<evidence type="ECO:0000313" key="5">
    <source>
        <dbReference type="Proteomes" id="UP000568839"/>
    </source>
</evidence>
<dbReference type="SUPFAM" id="SSF54593">
    <property type="entry name" value="Glyoxalase/Bleomycin resistance protein/Dihydroxybiphenyl dioxygenase"/>
    <property type="match status" value="1"/>
</dbReference>
<dbReference type="GO" id="GO:0046872">
    <property type="term" value="F:metal ion binding"/>
    <property type="evidence" value="ECO:0007669"/>
    <property type="project" value="UniProtKB-KW"/>
</dbReference>
<gene>
    <name evidence="4" type="ORF">HNR44_000902</name>
</gene>
<dbReference type="CDD" id="cd07249">
    <property type="entry name" value="MMCE"/>
    <property type="match status" value="1"/>
</dbReference>
<dbReference type="InterPro" id="IPR017515">
    <property type="entry name" value="MeMalonyl-CoA_epimerase"/>
</dbReference>
<evidence type="ECO:0000259" key="3">
    <source>
        <dbReference type="PROSITE" id="PS51819"/>
    </source>
</evidence>
<dbReference type="InterPro" id="IPR051785">
    <property type="entry name" value="MMCE/EMCE_epimerase"/>
</dbReference>
<accession>A0A841PX30</accession>
<dbReference type="InterPro" id="IPR037523">
    <property type="entry name" value="VOC_core"/>
</dbReference>
<dbReference type="PROSITE" id="PS51819">
    <property type="entry name" value="VOC"/>
    <property type="match status" value="1"/>
</dbReference>
<dbReference type="GO" id="GO:0004493">
    <property type="term" value="F:methylmalonyl-CoA epimerase activity"/>
    <property type="evidence" value="ECO:0007669"/>
    <property type="project" value="UniProtKB-EC"/>
</dbReference>
<evidence type="ECO:0000256" key="2">
    <source>
        <dbReference type="ARBA" id="ARBA00022723"/>
    </source>
</evidence>
<dbReference type="Pfam" id="PF13669">
    <property type="entry name" value="Glyoxalase_4"/>
    <property type="match status" value="1"/>
</dbReference>
<keyword evidence="4" id="KW-0413">Isomerase</keyword>
<dbReference type="EMBL" id="JACHHJ010000001">
    <property type="protein sequence ID" value="MBB6448953.1"/>
    <property type="molecule type" value="Genomic_DNA"/>
</dbReference>
<dbReference type="PANTHER" id="PTHR43048">
    <property type="entry name" value="METHYLMALONYL-COA EPIMERASE"/>
    <property type="match status" value="1"/>
</dbReference>
<keyword evidence="5" id="KW-1185">Reference proteome</keyword>
<reference evidence="4 5" key="1">
    <citation type="submission" date="2020-08" db="EMBL/GenBank/DDBJ databases">
        <title>Genomic Encyclopedia of Type Strains, Phase IV (KMG-IV): sequencing the most valuable type-strain genomes for metagenomic binning, comparative biology and taxonomic classification.</title>
        <authorList>
            <person name="Goeker M."/>
        </authorList>
    </citation>
    <scope>NUCLEOTIDE SEQUENCE [LARGE SCALE GENOMIC DNA]</scope>
    <source>
        <strain evidence="4 5">DSM 21769</strain>
    </source>
</reference>
<dbReference type="GO" id="GO:0046491">
    <property type="term" value="P:L-methylmalonyl-CoA metabolic process"/>
    <property type="evidence" value="ECO:0007669"/>
    <property type="project" value="TreeGrafter"/>
</dbReference>
<organism evidence="4 5">
    <name type="scientific">Geomicrobium halophilum</name>
    <dbReference type="NCBI Taxonomy" id="549000"/>
    <lineage>
        <taxon>Bacteria</taxon>
        <taxon>Bacillati</taxon>
        <taxon>Bacillota</taxon>
        <taxon>Bacilli</taxon>
        <taxon>Bacillales</taxon>
        <taxon>Geomicrobium</taxon>
    </lineage>
</organism>
<dbReference type="EC" id="5.1.99.1" evidence="4"/>
<feature type="domain" description="VOC" evidence="3">
    <location>
        <begin position="7"/>
        <end position="133"/>
    </location>
</feature>
<dbReference type="InterPro" id="IPR029068">
    <property type="entry name" value="Glyas_Bleomycin-R_OHBP_Dase"/>
</dbReference>
<dbReference type="PANTHER" id="PTHR43048:SF3">
    <property type="entry name" value="METHYLMALONYL-COA EPIMERASE, MITOCHONDRIAL"/>
    <property type="match status" value="1"/>
</dbReference>
<evidence type="ECO:0000256" key="1">
    <source>
        <dbReference type="ARBA" id="ARBA00009308"/>
    </source>
</evidence>
<keyword evidence="2" id="KW-0479">Metal-binding</keyword>
<evidence type="ECO:0000313" key="4">
    <source>
        <dbReference type="EMBL" id="MBB6448953.1"/>
    </source>
</evidence>
<dbReference type="Gene3D" id="3.10.180.10">
    <property type="entry name" value="2,3-Dihydroxybiphenyl 1,2-Dioxygenase, domain 1"/>
    <property type="match status" value="1"/>
</dbReference>
<comment type="caution">
    <text evidence="4">The sequence shown here is derived from an EMBL/GenBank/DDBJ whole genome shotgun (WGS) entry which is preliminary data.</text>
</comment>
<name>A0A841PX30_9BACL</name>
<dbReference type="RefSeq" id="WP_184402891.1">
    <property type="nucleotide sequence ID" value="NZ_JACHHJ010000001.1"/>
</dbReference>
<proteinExistence type="inferred from homology"/>
<dbReference type="Proteomes" id="UP000568839">
    <property type="component" value="Unassembled WGS sequence"/>
</dbReference>
<protein>
    <submittedName>
        <fullName evidence="4">Methylmalonyl-CoA/ethylmalonyl-CoA epimerase</fullName>
        <ecNumber evidence="4">5.1.99.1</ecNumber>
    </submittedName>
</protein>
<dbReference type="NCBIfam" id="TIGR03081">
    <property type="entry name" value="metmalonyl_epim"/>
    <property type="match status" value="1"/>
</dbReference>